<dbReference type="PROSITE" id="PS50111">
    <property type="entry name" value="CHEMOTAXIS_TRANSDUC_2"/>
    <property type="match status" value="1"/>
</dbReference>
<dbReference type="Pfam" id="PF12974">
    <property type="entry name" value="Phosphonate-bd"/>
    <property type="match status" value="1"/>
</dbReference>
<dbReference type="STRING" id="1293054.HSACCH_00925"/>
<feature type="transmembrane region" description="Helical" evidence="7">
    <location>
        <begin position="7"/>
        <end position="29"/>
    </location>
</feature>
<dbReference type="PANTHER" id="PTHR32089:SF112">
    <property type="entry name" value="LYSOZYME-LIKE PROTEIN-RELATED"/>
    <property type="match status" value="1"/>
</dbReference>
<keyword evidence="3 5" id="KW-0807">Transducer</keyword>
<evidence type="ECO:0000256" key="2">
    <source>
        <dbReference type="ARBA" id="ARBA00022729"/>
    </source>
</evidence>
<name>M5DZV6_9FIRM</name>
<dbReference type="SMART" id="SM00283">
    <property type="entry name" value="MA"/>
    <property type="match status" value="1"/>
</dbReference>
<keyword evidence="10" id="KW-1185">Reference proteome</keyword>
<dbReference type="OrthoDB" id="9781943at2"/>
<keyword evidence="7" id="KW-0472">Membrane</keyword>
<feature type="coiled-coil region" evidence="6">
    <location>
        <begin position="81"/>
        <end position="132"/>
    </location>
</feature>
<dbReference type="Gene3D" id="1.10.287.950">
    <property type="entry name" value="Methyl-accepting chemotaxis protein"/>
    <property type="match status" value="1"/>
</dbReference>
<evidence type="ECO:0000256" key="7">
    <source>
        <dbReference type="SAM" id="Phobius"/>
    </source>
</evidence>
<gene>
    <name evidence="9" type="ORF">HSACCH_00925</name>
</gene>
<keyword evidence="7" id="KW-0812">Transmembrane</keyword>
<reference evidence="10" key="1">
    <citation type="journal article" date="2013" name="Genome Announc.">
        <title>Genome Sequence of Halanaerobium saccharolyticum subsp. saccharolyticum Strain DSM 6643T, a Halophilic Hydrogen-Producing Bacterium.</title>
        <authorList>
            <person name="Kivisto A."/>
            <person name="Larjo A."/>
            <person name="Ciranna A."/>
            <person name="Santala V."/>
            <person name="Roos C."/>
            <person name="Karp M."/>
        </authorList>
    </citation>
    <scope>NUCLEOTIDE SEQUENCE [LARGE SCALE GENOMIC DNA]</scope>
    <source>
        <strain evidence="10">DSM 6643</strain>
    </source>
</reference>
<dbReference type="GO" id="GO:0006935">
    <property type="term" value="P:chemotaxis"/>
    <property type="evidence" value="ECO:0007669"/>
    <property type="project" value="InterPro"/>
</dbReference>
<dbReference type="PRINTS" id="PR00260">
    <property type="entry name" value="CHEMTRNSDUCR"/>
</dbReference>
<protein>
    <submittedName>
        <fullName evidence="9">Methyl-accepting chemotaxis protein</fullName>
    </submittedName>
</protein>
<dbReference type="eggNOG" id="COG3221">
    <property type="taxonomic scope" value="Bacteria"/>
</dbReference>
<dbReference type="SUPFAM" id="SSF53850">
    <property type="entry name" value="Periplasmic binding protein-like II"/>
    <property type="match status" value="1"/>
</dbReference>
<evidence type="ECO:0000256" key="6">
    <source>
        <dbReference type="SAM" id="Coils"/>
    </source>
</evidence>
<dbReference type="Gene3D" id="3.40.190.10">
    <property type="entry name" value="Periplasmic binding protein-like II"/>
    <property type="match status" value="2"/>
</dbReference>
<dbReference type="EMBL" id="CAUI01000010">
    <property type="protein sequence ID" value="CCU78822.1"/>
    <property type="molecule type" value="Genomic_DNA"/>
</dbReference>
<keyword evidence="7" id="KW-1133">Transmembrane helix</keyword>
<comment type="similarity">
    <text evidence="1">Belongs to the phosphate/phosphite/phosphonate binding protein family.</text>
</comment>
<evidence type="ECO:0000259" key="8">
    <source>
        <dbReference type="PROSITE" id="PS50111"/>
    </source>
</evidence>
<dbReference type="GO" id="GO:0007165">
    <property type="term" value="P:signal transduction"/>
    <property type="evidence" value="ECO:0007669"/>
    <property type="project" value="UniProtKB-KW"/>
</dbReference>
<dbReference type="GO" id="GO:0055085">
    <property type="term" value="P:transmembrane transport"/>
    <property type="evidence" value="ECO:0007669"/>
    <property type="project" value="InterPro"/>
</dbReference>
<dbReference type="InterPro" id="IPR004090">
    <property type="entry name" value="Chemotax_Me-accpt_rcpt"/>
</dbReference>
<dbReference type="Proteomes" id="UP000012063">
    <property type="component" value="Unassembled WGS sequence"/>
</dbReference>
<dbReference type="GO" id="GO:0004888">
    <property type="term" value="F:transmembrane signaling receptor activity"/>
    <property type="evidence" value="ECO:0007669"/>
    <property type="project" value="InterPro"/>
</dbReference>
<evidence type="ECO:0000256" key="3">
    <source>
        <dbReference type="ARBA" id="ARBA00023224"/>
    </source>
</evidence>
<dbReference type="InterPro" id="IPR004089">
    <property type="entry name" value="MCPsignal_dom"/>
</dbReference>
<feature type="domain" description="Methyl-accepting transducer" evidence="8">
    <location>
        <begin position="76"/>
        <end position="312"/>
    </location>
</feature>
<dbReference type="eggNOG" id="COG0840">
    <property type="taxonomic scope" value="Bacteria"/>
</dbReference>
<sequence length="613" mass="68984">MDIFNEFNFISFSIGVVITSFIIYFFLVLKKDNKNSIAKKNEDGITKNNESKKKTANKLLNLSQEVSFKSQDLIWLINDNNKKAENLVERFENIAESVENNAAGAEEISATIEELSSSSNVIKTEMEKLEKISQQLMSDSAKNQNWIEESNNTLLEIATNVKKSGDSIESVEDALENTNKLLGGIIDITDQINLLALNASIEAARAGDAGRGFNVVAGEIKSLSEETEQLTSEIREAINNINLEIKNTDQIIENGLDSIEGVEELASKSIDSFNLMNNNLHNVINSISKLSDSTESQASATEQTTQAVESMTQEFINISENVSEVDKNIKNQKNNSETLINYSNNLNTIAYELHKISVENKSDEMLIFGVNPFTKPEKIEELYIPIINKLCQKINKNAKTVIVSDYEELTYYIKNNLIDIGWFSPMAYVKAKKETNVIPMITPLINGKDSYRGYIFTRKNSKYNKLKDLRNSIFAFVDPLSTSGYVYPKQMLKEVGINVNTDLKETLFLGNHDNVIKAVLDNKVEVGATYNEAWDRAAQTLNLESLNILEKTAPIPKDVIAARSDLDQNILEETKNIFLKADREISEVLNQTNITGFTESEDKKFDIIRRYNN</sequence>
<comment type="similarity">
    <text evidence="4">Belongs to the methyl-accepting chemotaxis (MCP) protein family.</text>
</comment>
<evidence type="ECO:0000256" key="5">
    <source>
        <dbReference type="PROSITE-ProRule" id="PRU00284"/>
    </source>
</evidence>
<keyword evidence="6" id="KW-0175">Coiled coil</keyword>
<dbReference type="AlphaFoldDB" id="M5DZV6"/>
<proteinExistence type="inferred from homology"/>
<organism evidence="9 10">
    <name type="scientific">Halanaerobium saccharolyticum subsp. saccharolyticum DSM 6643</name>
    <dbReference type="NCBI Taxonomy" id="1293054"/>
    <lineage>
        <taxon>Bacteria</taxon>
        <taxon>Bacillati</taxon>
        <taxon>Bacillota</taxon>
        <taxon>Clostridia</taxon>
        <taxon>Halanaerobiales</taxon>
        <taxon>Halanaerobiaceae</taxon>
        <taxon>Halanaerobium</taxon>
    </lineage>
</organism>
<dbReference type="PANTHER" id="PTHR32089">
    <property type="entry name" value="METHYL-ACCEPTING CHEMOTAXIS PROTEIN MCPB"/>
    <property type="match status" value="1"/>
</dbReference>
<dbReference type="NCBIfam" id="TIGR01098">
    <property type="entry name" value="3A0109s03R"/>
    <property type="match status" value="1"/>
</dbReference>
<dbReference type="InterPro" id="IPR005770">
    <property type="entry name" value="PhnD"/>
</dbReference>
<evidence type="ECO:0000313" key="9">
    <source>
        <dbReference type="EMBL" id="CCU78822.1"/>
    </source>
</evidence>
<evidence type="ECO:0000256" key="1">
    <source>
        <dbReference type="ARBA" id="ARBA00007162"/>
    </source>
</evidence>
<dbReference type="GO" id="GO:0043190">
    <property type="term" value="C:ATP-binding cassette (ABC) transporter complex"/>
    <property type="evidence" value="ECO:0007669"/>
    <property type="project" value="InterPro"/>
</dbReference>
<dbReference type="InParanoid" id="M5DZV6"/>
<keyword evidence="2" id="KW-0732">Signal</keyword>
<evidence type="ECO:0000256" key="4">
    <source>
        <dbReference type="ARBA" id="ARBA00029447"/>
    </source>
</evidence>
<dbReference type="CDD" id="cd01071">
    <property type="entry name" value="PBP2_PhnD_like"/>
    <property type="match status" value="1"/>
</dbReference>
<dbReference type="RefSeq" id="WP_005488229.1">
    <property type="nucleotide sequence ID" value="NZ_CAUI01000010.1"/>
</dbReference>
<accession>M5DZV6</accession>
<dbReference type="SUPFAM" id="SSF58104">
    <property type="entry name" value="Methyl-accepting chemotaxis protein (MCP) signaling domain"/>
    <property type="match status" value="1"/>
</dbReference>
<comment type="caution">
    <text evidence="9">The sequence shown here is derived from an EMBL/GenBank/DDBJ whole genome shotgun (WGS) entry which is preliminary data.</text>
</comment>
<dbReference type="Pfam" id="PF00015">
    <property type="entry name" value="MCPsignal"/>
    <property type="match status" value="1"/>
</dbReference>
<evidence type="ECO:0000313" key="10">
    <source>
        <dbReference type="Proteomes" id="UP000012063"/>
    </source>
</evidence>